<feature type="compositionally biased region" description="Polar residues" evidence="1">
    <location>
        <begin position="111"/>
        <end position="126"/>
    </location>
</feature>
<feature type="compositionally biased region" description="Basic and acidic residues" evidence="1">
    <location>
        <begin position="230"/>
        <end position="239"/>
    </location>
</feature>
<comment type="caution">
    <text evidence="2">The sequence shown here is derived from an EMBL/GenBank/DDBJ whole genome shotgun (WGS) entry which is preliminary data.</text>
</comment>
<feature type="compositionally biased region" description="Basic residues" evidence="1">
    <location>
        <begin position="286"/>
        <end position="297"/>
    </location>
</feature>
<evidence type="ECO:0000256" key="1">
    <source>
        <dbReference type="SAM" id="MobiDB-lite"/>
    </source>
</evidence>
<feature type="compositionally biased region" description="Polar residues" evidence="1">
    <location>
        <begin position="1"/>
        <end position="17"/>
    </location>
</feature>
<organism evidence="2 3">
    <name type="scientific">Plakobranchus ocellatus</name>
    <dbReference type="NCBI Taxonomy" id="259542"/>
    <lineage>
        <taxon>Eukaryota</taxon>
        <taxon>Metazoa</taxon>
        <taxon>Spiralia</taxon>
        <taxon>Lophotrochozoa</taxon>
        <taxon>Mollusca</taxon>
        <taxon>Gastropoda</taxon>
        <taxon>Heterobranchia</taxon>
        <taxon>Euthyneura</taxon>
        <taxon>Panpulmonata</taxon>
        <taxon>Sacoglossa</taxon>
        <taxon>Placobranchoidea</taxon>
        <taxon>Plakobranchidae</taxon>
        <taxon>Plakobranchus</taxon>
    </lineage>
</organism>
<dbReference type="Proteomes" id="UP000735302">
    <property type="component" value="Unassembled WGS sequence"/>
</dbReference>
<keyword evidence="3" id="KW-1185">Reference proteome</keyword>
<feature type="compositionally biased region" description="Polar residues" evidence="1">
    <location>
        <begin position="139"/>
        <end position="151"/>
    </location>
</feature>
<reference evidence="2 3" key="1">
    <citation type="journal article" date="2021" name="Elife">
        <title>Chloroplast acquisition without the gene transfer in kleptoplastic sea slugs, Plakobranchus ocellatus.</title>
        <authorList>
            <person name="Maeda T."/>
            <person name="Takahashi S."/>
            <person name="Yoshida T."/>
            <person name="Shimamura S."/>
            <person name="Takaki Y."/>
            <person name="Nagai Y."/>
            <person name="Toyoda A."/>
            <person name="Suzuki Y."/>
            <person name="Arimoto A."/>
            <person name="Ishii H."/>
            <person name="Satoh N."/>
            <person name="Nishiyama T."/>
            <person name="Hasebe M."/>
            <person name="Maruyama T."/>
            <person name="Minagawa J."/>
            <person name="Obokata J."/>
            <person name="Shigenobu S."/>
        </authorList>
    </citation>
    <scope>NUCLEOTIDE SEQUENCE [LARGE SCALE GENOMIC DNA]</scope>
</reference>
<evidence type="ECO:0000313" key="3">
    <source>
        <dbReference type="Proteomes" id="UP000735302"/>
    </source>
</evidence>
<sequence length="297" mass="31496">MKKDISNGNSKTGNSPGKKSRPFSENDAKGDNKTPGRGKPTSASEAQEEADDAGSNIVNGNSSAPAEIADDNSSRGENIVSKRAKTAKPNGQRNKPGVARPVGDGVGSGGSTQTDSARKQGQQTTMKPPANRLEPLDQPSGQNGSAGTSTPRSRGSDESDSERKVSFQERPADQGGVTVRSADQGGVTLKTMPPTTETRDRQNSLSKRRNGSEKDRAQPATARETFQSDLPRESPRHDGAVTWRKVNSDSMLAPRLARESRDPDALSDSGFSTGRCDQAWESSGRKFTRKSAKGNLG</sequence>
<gene>
    <name evidence="2" type="ORF">PoB_003513900</name>
</gene>
<accession>A0AAV4AQN7</accession>
<evidence type="ECO:0000313" key="2">
    <source>
        <dbReference type="EMBL" id="GFO08634.1"/>
    </source>
</evidence>
<dbReference type="AlphaFoldDB" id="A0AAV4AQN7"/>
<feature type="compositionally biased region" description="Basic and acidic residues" evidence="1">
    <location>
        <begin position="154"/>
        <end position="172"/>
    </location>
</feature>
<dbReference type="EMBL" id="BLXT01003974">
    <property type="protein sequence ID" value="GFO08634.1"/>
    <property type="molecule type" value="Genomic_DNA"/>
</dbReference>
<proteinExistence type="predicted"/>
<name>A0AAV4AQN7_9GAST</name>
<feature type="region of interest" description="Disordered" evidence="1">
    <location>
        <begin position="1"/>
        <end position="297"/>
    </location>
</feature>
<feature type="compositionally biased region" description="Basic and acidic residues" evidence="1">
    <location>
        <begin position="22"/>
        <end position="34"/>
    </location>
</feature>
<protein>
    <submittedName>
        <fullName evidence="2">Uncharacterized protein</fullName>
    </submittedName>
</protein>